<name>A0AA38GID9_TAXCH</name>
<dbReference type="SUPFAM" id="SSF51905">
    <property type="entry name" value="FAD/NAD(P)-binding domain"/>
    <property type="match status" value="1"/>
</dbReference>
<dbReference type="PANTHER" id="PTHR47469">
    <property type="entry name" value="MONOOXYGENASE-LIKE"/>
    <property type="match status" value="1"/>
</dbReference>
<evidence type="ECO:0000313" key="3">
    <source>
        <dbReference type="Proteomes" id="UP000824469"/>
    </source>
</evidence>
<keyword evidence="3" id="KW-1185">Reference proteome</keyword>
<proteinExistence type="predicted"/>
<evidence type="ECO:0000259" key="1">
    <source>
        <dbReference type="Pfam" id="PF01494"/>
    </source>
</evidence>
<accession>A0AA38GID9</accession>
<dbReference type="Pfam" id="PF01494">
    <property type="entry name" value="FAD_binding_3"/>
    <property type="match status" value="1"/>
</dbReference>
<dbReference type="Proteomes" id="UP000824469">
    <property type="component" value="Unassembled WGS sequence"/>
</dbReference>
<organism evidence="2 3">
    <name type="scientific">Taxus chinensis</name>
    <name type="common">Chinese yew</name>
    <name type="synonym">Taxus wallichiana var. chinensis</name>
    <dbReference type="NCBI Taxonomy" id="29808"/>
    <lineage>
        <taxon>Eukaryota</taxon>
        <taxon>Viridiplantae</taxon>
        <taxon>Streptophyta</taxon>
        <taxon>Embryophyta</taxon>
        <taxon>Tracheophyta</taxon>
        <taxon>Spermatophyta</taxon>
        <taxon>Pinopsida</taxon>
        <taxon>Pinidae</taxon>
        <taxon>Conifers II</taxon>
        <taxon>Cupressales</taxon>
        <taxon>Taxaceae</taxon>
        <taxon>Taxus</taxon>
    </lineage>
</organism>
<dbReference type="EMBL" id="JAHRHJ020000003">
    <property type="protein sequence ID" value="KAH9323536.1"/>
    <property type="molecule type" value="Genomic_DNA"/>
</dbReference>
<dbReference type="OMA" id="FVARPHC"/>
<comment type="caution">
    <text evidence="2">The sequence shown here is derived from an EMBL/GenBank/DDBJ whole genome shotgun (WGS) entry which is preliminary data.</text>
</comment>
<dbReference type="Gene3D" id="3.50.50.60">
    <property type="entry name" value="FAD/NAD(P)-binding domain"/>
    <property type="match status" value="1"/>
</dbReference>
<reference evidence="2 3" key="1">
    <citation type="journal article" date="2021" name="Nat. Plants">
        <title>The Taxus genome provides insights into paclitaxel biosynthesis.</title>
        <authorList>
            <person name="Xiong X."/>
            <person name="Gou J."/>
            <person name="Liao Q."/>
            <person name="Li Y."/>
            <person name="Zhou Q."/>
            <person name="Bi G."/>
            <person name="Li C."/>
            <person name="Du R."/>
            <person name="Wang X."/>
            <person name="Sun T."/>
            <person name="Guo L."/>
            <person name="Liang H."/>
            <person name="Lu P."/>
            <person name="Wu Y."/>
            <person name="Zhang Z."/>
            <person name="Ro D.K."/>
            <person name="Shang Y."/>
            <person name="Huang S."/>
            <person name="Yan J."/>
        </authorList>
    </citation>
    <scope>NUCLEOTIDE SEQUENCE [LARGE SCALE GENOMIC DNA]</scope>
    <source>
        <strain evidence="2">Ta-2019</strain>
    </source>
</reference>
<dbReference type="InterPro" id="IPR002938">
    <property type="entry name" value="FAD-bd"/>
</dbReference>
<dbReference type="PANTHER" id="PTHR47469:SF2">
    <property type="entry name" value="OS06G0597600 PROTEIN"/>
    <property type="match status" value="1"/>
</dbReference>
<dbReference type="AlphaFoldDB" id="A0AA38GID9"/>
<dbReference type="PROSITE" id="PS51257">
    <property type="entry name" value="PROKAR_LIPOPROTEIN"/>
    <property type="match status" value="1"/>
</dbReference>
<dbReference type="InterPro" id="IPR036188">
    <property type="entry name" value="FAD/NAD-bd_sf"/>
</dbReference>
<feature type="domain" description="FAD-binding" evidence="1">
    <location>
        <begin position="2"/>
        <end position="167"/>
    </location>
</feature>
<evidence type="ECO:0000313" key="2">
    <source>
        <dbReference type="EMBL" id="KAH9323536.1"/>
    </source>
</evidence>
<dbReference type="GO" id="GO:0071949">
    <property type="term" value="F:FAD binding"/>
    <property type="evidence" value="ECO:0007669"/>
    <property type="project" value="InterPro"/>
</dbReference>
<gene>
    <name evidence="2" type="ORF">KI387_018175</name>
</gene>
<dbReference type="InterPro" id="IPR053212">
    <property type="entry name" value="DHP_3-monooxygenase"/>
</dbReference>
<sequence>MKVVVVGGSIAGLACAHALLLAGCKQVIVLEKARTLTSAGAGLGLDPKTCQALAEWGLLQQLMDTTLPLAMEQNQATESKSKTSRVLARDENLNFRSVHWCVLHRMLYDKLPKDTVHWGHEVISFQQNGDGLGVRVEVKVNQIGQVVELDGDLLVAADGSMSLIRKHFVPHEHRRYLGYCVWRGVFDYSKNDSPEMIASIKKVYPDLGKCLYFDLAKGTHSVLYELHGKRLNWLWYVNQPEPHMKLNSLTAKVDKRVIGKMHEEANETWVPELSALMKATAEPFINVLYDREPLKQLVWGRVVLVGEAAHPTSPHGLRSTNMSIIDASVMGQSIAKWGFDKISIALAEYESIRLRVTSDQVLYSRHLGLLKQGFLFDPPHSFPWFEADSDLCNKLLQRNMPFFNSNC</sequence>
<protein>
    <recommendedName>
        <fullName evidence="1">FAD-binding domain-containing protein</fullName>
    </recommendedName>
</protein>
<dbReference type="PRINTS" id="PR00420">
    <property type="entry name" value="RNGMNOXGNASE"/>
</dbReference>
<dbReference type="SUPFAM" id="SSF54373">
    <property type="entry name" value="FAD-linked reductases, C-terminal domain"/>
    <property type="match status" value="1"/>
</dbReference>